<gene>
    <name evidence="2" type="ORF">H5410_014195</name>
</gene>
<dbReference type="Proteomes" id="UP000824120">
    <property type="component" value="Chromosome 3"/>
</dbReference>
<dbReference type="EMBL" id="JACXVP010000003">
    <property type="protein sequence ID" value="KAG5614371.1"/>
    <property type="molecule type" value="Genomic_DNA"/>
</dbReference>
<keyword evidence="3" id="KW-1185">Reference proteome</keyword>
<evidence type="ECO:0000313" key="3">
    <source>
        <dbReference type="Proteomes" id="UP000824120"/>
    </source>
</evidence>
<protein>
    <submittedName>
        <fullName evidence="2">Uncharacterized protein</fullName>
    </submittedName>
</protein>
<feature type="compositionally biased region" description="Low complexity" evidence="1">
    <location>
        <begin position="97"/>
        <end position="111"/>
    </location>
</feature>
<comment type="caution">
    <text evidence="2">The sequence shown here is derived from an EMBL/GenBank/DDBJ whole genome shotgun (WGS) entry which is preliminary data.</text>
</comment>
<accession>A0A9J5ZQJ3</accession>
<reference evidence="2 3" key="1">
    <citation type="submission" date="2020-09" db="EMBL/GenBank/DDBJ databases">
        <title>De no assembly of potato wild relative species, Solanum commersonii.</title>
        <authorList>
            <person name="Cho K."/>
        </authorList>
    </citation>
    <scope>NUCLEOTIDE SEQUENCE [LARGE SCALE GENOMIC DNA]</scope>
    <source>
        <strain evidence="2">LZ3.2</strain>
        <tissue evidence="2">Leaf</tissue>
    </source>
</reference>
<organism evidence="2 3">
    <name type="scientific">Solanum commersonii</name>
    <name type="common">Commerson's wild potato</name>
    <name type="synonym">Commerson's nightshade</name>
    <dbReference type="NCBI Taxonomy" id="4109"/>
    <lineage>
        <taxon>Eukaryota</taxon>
        <taxon>Viridiplantae</taxon>
        <taxon>Streptophyta</taxon>
        <taxon>Embryophyta</taxon>
        <taxon>Tracheophyta</taxon>
        <taxon>Spermatophyta</taxon>
        <taxon>Magnoliopsida</taxon>
        <taxon>eudicotyledons</taxon>
        <taxon>Gunneridae</taxon>
        <taxon>Pentapetalae</taxon>
        <taxon>asterids</taxon>
        <taxon>lamiids</taxon>
        <taxon>Solanales</taxon>
        <taxon>Solanaceae</taxon>
        <taxon>Solanoideae</taxon>
        <taxon>Solaneae</taxon>
        <taxon>Solanum</taxon>
    </lineage>
</organism>
<evidence type="ECO:0000256" key="1">
    <source>
        <dbReference type="SAM" id="MobiDB-lite"/>
    </source>
</evidence>
<dbReference type="AlphaFoldDB" id="A0A9J5ZQJ3"/>
<proteinExistence type="predicted"/>
<name>A0A9J5ZQJ3_SOLCO</name>
<sequence length="138" mass="15826">MTEAFKRLNAKITHLEKEFSISQKWMRWCAFPNDAKRSIRIIKIQISPIKRSGKDTSNPLMVSTLPKSEGEGSSSKAQLPGSFIHFSTGQDKHNKAPNTSPRNTNNNITRSNSREEDYENIHIIKMLKSQCMMIKNEF</sequence>
<feature type="region of interest" description="Disordered" evidence="1">
    <location>
        <begin position="53"/>
        <end position="114"/>
    </location>
</feature>
<evidence type="ECO:0000313" key="2">
    <source>
        <dbReference type="EMBL" id="KAG5614371.1"/>
    </source>
</evidence>